<proteinExistence type="predicted"/>
<dbReference type="EMBL" id="LAYY01000101">
    <property type="protein sequence ID" value="KKK33058.1"/>
    <property type="molecule type" value="Genomic_DNA"/>
</dbReference>
<dbReference type="PANTHER" id="PTHR32432">
    <property type="entry name" value="CELL DIVISION PROTEIN FTSA-RELATED"/>
    <property type="match status" value="1"/>
</dbReference>
<gene>
    <name evidence="1" type="ORF">WQ57_24225</name>
</gene>
<protein>
    <submittedName>
        <fullName evidence="1">Pilus assembly protein PilM</fullName>
    </submittedName>
</protein>
<dbReference type="PANTHER" id="PTHR32432:SF3">
    <property type="entry name" value="ETHANOLAMINE UTILIZATION PROTEIN EUTJ"/>
    <property type="match status" value="1"/>
</dbReference>
<name>A0A0M2SFJ5_9BACI</name>
<dbReference type="Pfam" id="PF11104">
    <property type="entry name" value="PilM_2"/>
    <property type="match status" value="1"/>
</dbReference>
<keyword evidence="2" id="KW-1185">Reference proteome</keyword>
<dbReference type="RefSeq" id="WP_046526205.1">
    <property type="nucleotide sequence ID" value="NZ_LAYY01000101.1"/>
</dbReference>
<dbReference type="AlphaFoldDB" id="A0A0M2SFJ5"/>
<dbReference type="PIRSF" id="PIRSF019169">
    <property type="entry name" value="PilM"/>
    <property type="match status" value="1"/>
</dbReference>
<evidence type="ECO:0000313" key="2">
    <source>
        <dbReference type="Proteomes" id="UP000034166"/>
    </source>
</evidence>
<dbReference type="Gene3D" id="3.30.420.40">
    <property type="match status" value="2"/>
</dbReference>
<dbReference type="Proteomes" id="UP000034166">
    <property type="component" value="Unassembled WGS sequence"/>
</dbReference>
<comment type="caution">
    <text evidence="1">The sequence shown here is derived from an EMBL/GenBank/DDBJ whole genome shotgun (WGS) entry which is preliminary data.</text>
</comment>
<accession>A0A0M2SFJ5</accession>
<reference evidence="1 2" key="1">
    <citation type="submission" date="2015-04" db="EMBL/GenBank/DDBJ databases">
        <title>Taxonomic description and genome sequence of Bacillus campisalis sp. nov., a novel member of the genus Bacillus isolated from solar saltern.</title>
        <authorList>
            <person name="Mathan Kumar R."/>
            <person name="Kaur G."/>
            <person name="Kumar A."/>
            <person name="Singh N.K."/>
            <person name="Kaur N."/>
            <person name="Kumar N."/>
            <person name="Mayilraj S."/>
        </authorList>
    </citation>
    <scope>NUCLEOTIDE SEQUENCE [LARGE SCALE GENOMIC DNA]</scope>
    <source>
        <strain evidence="1 2">SA2-6</strain>
    </source>
</reference>
<dbReference type="Gene3D" id="3.30.1490.300">
    <property type="match status" value="1"/>
</dbReference>
<organism evidence="1 2">
    <name type="scientific">Mesobacillus campisalis</name>
    <dbReference type="NCBI Taxonomy" id="1408103"/>
    <lineage>
        <taxon>Bacteria</taxon>
        <taxon>Bacillati</taxon>
        <taxon>Bacillota</taxon>
        <taxon>Bacilli</taxon>
        <taxon>Bacillales</taxon>
        <taxon>Bacillaceae</taxon>
        <taxon>Mesobacillus</taxon>
    </lineage>
</organism>
<dbReference type="InterPro" id="IPR050696">
    <property type="entry name" value="FtsA/MreB"/>
</dbReference>
<sequence length="329" mass="38176">MASALLKFKPRPVEIIINDHSIRYIELKNSEDKRPLKWGERYLPPGIVSEGKILDTNMLSIILEECIDVWKIKRRRVRYLVPDPFITVRKVPIPADVHIDEIEGYLYLEIGESVHLPFEDPVFDYVVLPQEGEKHEILLFAAHREHVMTYADLFSSVKLKPDAADVSSLALYRLYHHLTENTDESLLIIQFDLDLVNMSIFENKMPLFTRHHQLPFDHKQWDTHVARTGFQQLTYKGDIEELAGQFDEVTKEINMMIDFYQFSLNQGKNELSKILLTGDHPMLNSILKELEKRFEIPVELLDSSSLNTEKNRPLPASHHLALGLALKEV</sequence>
<dbReference type="PATRIC" id="fig|1408103.3.peg.5226"/>
<dbReference type="InterPro" id="IPR043129">
    <property type="entry name" value="ATPase_NBD"/>
</dbReference>
<evidence type="ECO:0000313" key="1">
    <source>
        <dbReference type="EMBL" id="KKK33058.1"/>
    </source>
</evidence>
<dbReference type="OrthoDB" id="2690797at2"/>
<dbReference type="SUPFAM" id="SSF53067">
    <property type="entry name" value="Actin-like ATPase domain"/>
    <property type="match status" value="1"/>
</dbReference>
<dbReference type="InterPro" id="IPR005883">
    <property type="entry name" value="PilM"/>
</dbReference>